<dbReference type="Proteomes" id="UP000886824">
    <property type="component" value="Unassembled WGS sequence"/>
</dbReference>
<reference evidence="3" key="2">
    <citation type="submission" date="2021-04" db="EMBL/GenBank/DDBJ databases">
        <authorList>
            <person name="Gilroy R."/>
        </authorList>
    </citation>
    <scope>NUCLEOTIDE SEQUENCE</scope>
    <source>
        <strain evidence="3">CHK33-7979</strain>
    </source>
</reference>
<proteinExistence type="predicted"/>
<reference evidence="3" key="1">
    <citation type="journal article" date="2021" name="PeerJ">
        <title>Extensive microbial diversity within the chicken gut microbiome revealed by metagenomics and culture.</title>
        <authorList>
            <person name="Gilroy R."/>
            <person name="Ravi A."/>
            <person name="Getino M."/>
            <person name="Pursley I."/>
            <person name="Horton D.L."/>
            <person name="Alikhan N.F."/>
            <person name="Baker D."/>
            <person name="Gharbi K."/>
            <person name="Hall N."/>
            <person name="Watson M."/>
            <person name="Adriaenssens E.M."/>
            <person name="Foster-Nyarko E."/>
            <person name="Jarju S."/>
            <person name="Secka A."/>
            <person name="Antonio M."/>
            <person name="Oren A."/>
            <person name="Chaudhuri R.R."/>
            <person name="La Ragione R."/>
            <person name="Hildebrand F."/>
            <person name="Pallen M.J."/>
        </authorList>
    </citation>
    <scope>NUCLEOTIDE SEQUENCE</scope>
    <source>
        <strain evidence="3">CHK33-7979</strain>
    </source>
</reference>
<accession>A0A9D1Z5S7</accession>
<sequence length="189" mass="21916">MSQTPEESHVQEDDSIPLQHDAEHEKPRNKQQSVLIYLVILFAAAFLLMALSYFMQRRTSDATIEGLRESVSAMQSVEDIQAENESLKQQVTDLQTQLSQAERELEDLQSQREHLTMQQEQLIRAMDLFWQIDEAYVRGRYSLCRTLIQQMEDSTAGSSLREYLPTESTTDTDRYAPADRYQEIYDAVT</sequence>
<feature type="coiled-coil region" evidence="1">
    <location>
        <begin position="70"/>
        <end position="125"/>
    </location>
</feature>
<keyword evidence="2" id="KW-0472">Membrane</keyword>
<gene>
    <name evidence="3" type="ORF">H9826_01120</name>
</gene>
<keyword evidence="1" id="KW-0175">Coiled coil</keyword>
<keyword evidence="2" id="KW-0812">Transmembrane</keyword>
<name>A0A9D1Z5S7_9FIRM</name>
<feature type="transmembrane region" description="Helical" evidence="2">
    <location>
        <begin position="34"/>
        <end position="55"/>
    </location>
</feature>
<evidence type="ECO:0000313" key="3">
    <source>
        <dbReference type="EMBL" id="HIY72561.1"/>
    </source>
</evidence>
<comment type="caution">
    <text evidence="3">The sequence shown here is derived from an EMBL/GenBank/DDBJ whole genome shotgun (WGS) entry which is preliminary data.</text>
</comment>
<evidence type="ECO:0000256" key="1">
    <source>
        <dbReference type="SAM" id="Coils"/>
    </source>
</evidence>
<dbReference type="Gene3D" id="1.20.5.340">
    <property type="match status" value="1"/>
</dbReference>
<organism evidence="3 4">
    <name type="scientific">Candidatus Intestinimonas merdavium</name>
    <dbReference type="NCBI Taxonomy" id="2838622"/>
    <lineage>
        <taxon>Bacteria</taxon>
        <taxon>Bacillati</taxon>
        <taxon>Bacillota</taxon>
        <taxon>Clostridia</taxon>
        <taxon>Eubacteriales</taxon>
        <taxon>Intestinimonas</taxon>
    </lineage>
</organism>
<protein>
    <submittedName>
        <fullName evidence="3">Uncharacterized protein</fullName>
    </submittedName>
</protein>
<dbReference type="AlphaFoldDB" id="A0A9D1Z5S7"/>
<keyword evidence="2" id="KW-1133">Transmembrane helix</keyword>
<evidence type="ECO:0000313" key="4">
    <source>
        <dbReference type="Proteomes" id="UP000886824"/>
    </source>
</evidence>
<evidence type="ECO:0000256" key="2">
    <source>
        <dbReference type="SAM" id="Phobius"/>
    </source>
</evidence>
<dbReference type="EMBL" id="DXCX01000015">
    <property type="protein sequence ID" value="HIY72561.1"/>
    <property type="molecule type" value="Genomic_DNA"/>
</dbReference>